<dbReference type="EMBL" id="ABOX02000048">
    <property type="protein sequence ID" value="EEF58186.1"/>
    <property type="molecule type" value="Genomic_DNA"/>
</dbReference>
<keyword evidence="3" id="KW-1185">Reference proteome</keyword>
<evidence type="ECO:0000313" key="2">
    <source>
        <dbReference type="EMBL" id="EEF58186.1"/>
    </source>
</evidence>
<comment type="caution">
    <text evidence="2">The sequence shown here is derived from an EMBL/GenBank/DDBJ whole genome shotgun (WGS) entry which is preliminary data.</text>
</comment>
<organism evidence="2 3">
    <name type="scientific">Pedosphaera parvula (strain Ellin514)</name>
    <dbReference type="NCBI Taxonomy" id="320771"/>
    <lineage>
        <taxon>Bacteria</taxon>
        <taxon>Pseudomonadati</taxon>
        <taxon>Verrucomicrobiota</taxon>
        <taxon>Pedosphaerae</taxon>
        <taxon>Pedosphaerales</taxon>
        <taxon>Pedosphaeraceae</taxon>
        <taxon>Pedosphaera</taxon>
    </lineage>
</organism>
<dbReference type="AlphaFoldDB" id="B9XPR3"/>
<evidence type="ECO:0000313" key="3">
    <source>
        <dbReference type="Proteomes" id="UP000003688"/>
    </source>
</evidence>
<keyword evidence="1" id="KW-0812">Transmembrane</keyword>
<proteinExistence type="predicted"/>
<feature type="transmembrane region" description="Helical" evidence="1">
    <location>
        <begin position="6"/>
        <end position="24"/>
    </location>
</feature>
<keyword evidence="1" id="KW-1133">Transmembrane helix</keyword>
<dbReference type="Proteomes" id="UP000003688">
    <property type="component" value="Unassembled WGS sequence"/>
</dbReference>
<accession>B9XPR3</accession>
<keyword evidence="1" id="KW-0472">Membrane</keyword>
<gene>
    <name evidence="2" type="ORF">Cflav_PD1386</name>
</gene>
<dbReference type="OrthoDB" id="9851013at2"/>
<protein>
    <submittedName>
        <fullName evidence="2">Uncharacterized protein</fullName>
    </submittedName>
</protein>
<reference evidence="2 3" key="1">
    <citation type="journal article" date="2011" name="J. Bacteriol.">
        <title>Genome sequence of 'Pedosphaera parvula' Ellin514, an aerobic Verrucomicrobial isolate from pasture soil.</title>
        <authorList>
            <person name="Kant R."/>
            <person name="van Passel M.W."/>
            <person name="Sangwan P."/>
            <person name="Palva A."/>
            <person name="Lucas S."/>
            <person name="Copeland A."/>
            <person name="Lapidus A."/>
            <person name="Glavina Del Rio T."/>
            <person name="Dalin E."/>
            <person name="Tice H."/>
            <person name="Bruce D."/>
            <person name="Goodwin L."/>
            <person name="Pitluck S."/>
            <person name="Chertkov O."/>
            <person name="Larimer F.W."/>
            <person name="Land M.L."/>
            <person name="Hauser L."/>
            <person name="Brettin T.S."/>
            <person name="Detter J.C."/>
            <person name="Han S."/>
            <person name="de Vos W.M."/>
            <person name="Janssen P.H."/>
            <person name="Smidt H."/>
        </authorList>
    </citation>
    <scope>NUCLEOTIDE SEQUENCE [LARGE SCALE GENOMIC DNA]</scope>
    <source>
        <strain evidence="2 3">Ellin514</strain>
    </source>
</reference>
<evidence type="ECO:0000256" key="1">
    <source>
        <dbReference type="SAM" id="Phobius"/>
    </source>
</evidence>
<sequence>MTKKNIILITAFLVLVGSIYFYLYRDLFRKADIQISHTIRAKRGSFRRPNPNPDAAPEDLIIFSMNRDYNLTAISVFSAAEIATNRFAHPLWELTTKSNSAPTSVFAYGAHVRGMHPTVKGAQPAPLQPNVTYRLRIEAGSQKGEHDFSIADDTNVAQ</sequence>
<name>B9XPR3_PEDPL</name>
<dbReference type="RefSeq" id="WP_007417799.1">
    <property type="nucleotide sequence ID" value="NZ_ABOX02000048.1"/>
</dbReference>